<evidence type="ECO:0000313" key="2">
    <source>
        <dbReference type="EMBL" id="ALI98119.1"/>
    </source>
</evidence>
<keyword evidence="1" id="KW-0472">Membrane</keyword>
<organism evidence="2 3">
    <name type="scientific">Rufibacter tibetensis</name>
    <dbReference type="NCBI Taxonomy" id="512763"/>
    <lineage>
        <taxon>Bacteria</taxon>
        <taxon>Pseudomonadati</taxon>
        <taxon>Bacteroidota</taxon>
        <taxon>Cytophagia</taxon>
        <taxon>Cytophagales</taxon>
        <taxon>Hymenobacteraceae</taxon>
        <taxon>Rufibacter</taxon>
    </lineage>
</organism>
<keyword evidence="3" id="KW-1185">Reference proteome</keyword>
<reference evidence="2 3" key="1">
    <citation type="submission" date="2015-08" db="EMBL/GenBank/DDBJ databases">
        <title>Complete genome sequence of Rufibacter tibetensis strain 1351t, a radiation-resistant bacterium from tibet plateau.</title>
        <authorList>
            <person name="Dai J."/>
        </authorList>
    </citation>
    <scope>NUCLEOTIDE SEQUENCE [LARGE SCALE GENOMIC DNA]</scope>
    <source>
        <strain evidence="2 3">1351</strain>
    </source>
</reference>
<evidence type="ECO:0000313" key="3">
    <source>
        <dbReference type="Proteomes" id="UP000061382"/>
    </source>
</evidence>
<accession>A0A0P0C4Q2</accession>
<dbReference type="AlphaFoldDB" id="A0A0P0C4Q2"/>
<protein>
    <submittedName>
        <fullName evidence="2">Uncharacterized protein</fullName>
    </submittedName>
</protein>
<dbReference type="STRING" id="512763.DC20_02905"/>
<dbReference type="PATRIC" id="fig|512763.3.peg.648"/>
<dbReference type="KEGG" id="rti:DC20_02905"/>
<gene>
    <name evidence="2" type="ORF">DC20_02905</name>
</gene>
<keyword evidence="1" id="KW-1133">Transmembrane helix</keyword>
<feature type="transmembrane region" description="Helical" evidence="1">
    <location>
        <begin position="6"/>
        <end position="25"/>
    </location>
</feature>
<sequence>MNRMTGIALMLFGVFLLTAGIFIYMRSQENGSKVIAANENTKISFVETRLQDKRTTLGDSTVEEDIQEVAISTEKASLPTKVSIQEEATASIITPVVALAKNSESKVASEAKRKTQGNLDDESKRKGDDFEKFIIQKFNRKYFSIKEWEGDKYVNGLYAETTLNPDMTLELNLKDEKKQFAVECKWKQNFYRNGVEVASNAQLARYKKFETEKGIPVFMTVGIDGEAASPKSLYVIPLKEIKDNFIHVSQLKKFEKDVNEKFFFDLKSEVLQ</sequence>
<proteinExistence type="predicted"/>
<keyword evidence="1" id="KW-0812">Transmembrane</keyword>
<name>A0A0P0C4Q2_9BACT</name>
<dbReference type="EMBL" id="CP012643">
    <property type="protein sequence ID" value="ALI98119.1"/>
    <property type="molecule type" value="Genomic_DNA"/>
</dbReference>
<dbReference type="Proteomes" id="UP000061382">
    <property type="component" value="Chromosome"/>
</dbReference>
<evidence type="ECO:0000256" key="1">
    <source>
        <dbReference type="SAM" id="Phobius"/>
    </source>
</evidence>